<dbReference type="SUPFAM" id="SSF51695">
    <property type="entry name" value="PLC-like phosphodiesterases"/>
    <property type="match status" value="1"/>
</dbReference>
<dbReference type="GO" id="GO:0006629">
    <property type="term" value="P:lipid metabolic process"/>
    <property type="evidence" value="ECO:0007669"/>
    <property type="project" value="InterPro"/>
</dbReference>
<evidence type="ECO:0000256" key="8">
    <source>
        <dbReference type="SAM" id="SignalP"/>
    </source>
</evidence>
<sequence>MKLNLAGLAVATVWLLVTPVVAGQTMAEETSPPVTVEQVEGDIMVQPDTEMVQPDTELEPTKPIVIAHRGASGYAPEHSVAALAMAHVMGADYIEQDIVLTRDHVPVVLHDIVLDHISNVRDVFPDKKRPDERYYVLDFTFVELQKLNLTERQTAAGEQRYPARFPAGTGQLKVMSLAQQIELILGLNQTRGLQTGLYIELKNARWHKQQGYDVLQQTLNVLARYGLTDASNLAAPVFLQCFDPEVLRRIKREFLLELPLIQLIADNSWNESDIDYHTMLSAAGMETLRNYADGVGLWLEQVFLGLDEQGQPKFSQVVEHAKAAGLLVHVYTLRADELPEGAESYEQLVQWLTDIGVDGFFTDFPDYPVPLKSAPSDTHPLPDHNSLEEDQQLQNGADGIVL</sequence>
<dbReference type="NCBIfam" id="NF008354">
    <property type="entry name" value="PRK11143.1"/>
    <property type="match status" value="1"/>
</dbReference>
<evidence type="ECO:0000256" key="1">
    <source>
        <dbReference type="ARBA" id="ARBA00007277"/>
    </source>
</evidence>
<dbReference type="EMBL" id="FMXN01000007">
    <property type="protein sequence ID" value="SDB36377.1"/>
    <property type="molecule type" value="Genomic_DNA"/>
</dbReference>
<feature type="region of interest" description="Disordered" evidence="7">
    <location>
        <begin position="371"/>
        <end position="402"/>
    </location>
</feature>
<evidence type="ECO:0000256" key="3">
    <source>
        <dbReference type="ARBA" id="ARBA00022729"/>
    </source>
</evidence>
<dbReference type="STRING" id="1159017.SAMN02927930_01375"/>
<feature type="domain" description="GP-PDE" evidence="9">
    <location>
        <begin position="63"/>
        <end position="372"/>
    </location>
</feature>
<dbReference type="PROSITE" id="PS51704">
    <property type="entry name" value="GP_PDE"/>
    <property type="match status" value="1"/>
</dbReference>
<evidence type="ECO:0000313" key="10">
    <source>
        <dbReference type="EMBL" id="SDB36377.1"/>
    </source>
</evidence>
<dbReference type="PANTHER" id="PTHR43620">
    <property type="entry name" value="GLYCEROPHOSPHORYL DIESTER PHOSPHODIESTERASE"/>
    <property type="match status" value="1"/>
</dbReference>
<comment type="similarity">
    <text evidence="1">Belongs to the glycerophosphoryl diester phosphodiesterase family.</text>
</comment>
<keyword evidence="5" id="KW-0378">Hydrolase</keyword>
<dbReference type="InterPro" id="IPR017946">
    <property type="entry name" value="PLC-like_Pdiesterase_TIM-brl"/>
</dbReference>
<dbReference type="Pfam" id="PF03009">
    <property type="entry name" value="GDPD"/>
    <property type="match status" value="1"/>
</dbReference>
<keyword evidence="4" id="KW-0319">Glycerol metabolism</keyword>
<evidence type="ECO:0000256" key="6">
    <source>
        <dbReference type="ARBA" id="ARBA00047512"/>
    </source>
</evidence>
<evidence type="ECO:0000313" key="11">
    <source>
        <dbReference type="Proteomes" id="UP000199626"/>
    </source>
</evidence>
<keyword evidence="11" id="KW-1185">Reference proteome</keyword>
<accession>A0A1G6CTY4</accession>
<dbReference type="Proteomes" id="UP000199626">
    <property type="component" value="Unassembled WGS sequence"/>
</dbReference>
<evidence type="ECO:0000259" key="9">
    <source>
        <dbReference type="PROSITE" id="PS51704"/>
    </source>
</evidence>
<evidence type="ECO:0000256" key="5">
    <source>
        <dbReference type="ARBA" id="ARBA00022801"/>
    </source>
</evidence>
<dbReference type="InterPro" id="IPR030395">
    <property type="entry name" value="GP_PDE_dom"/>
</dbReference>
<dbReference type="AlphaFoldDB" id="A0A1G6CTY4"/>
<evidence type="ECO:0000256" key="2">
    <source>
        <dbReference type="ARBA" id="ARBA00012247"/>
    </source>
</evidence>
<name>A0A1G6CTY4_9GAMM</name>
<evidence type="ECO:0000256" key="7">
    <source>
        <dbReference type="SAM" id="MobiDB-lite"/>
    </source>
</evidence>
<evidence type="ECO:0000256" key="4">
    <source>
        <dbReference type="ARBA" id="ARBA00022798"/>
    </source>
</evidence>
<reference evidence="11" key="1">
    <citation type="submission" date="2016-10" db="EMBL/GenBank/DDBJ databases">
        <authorList>
            <person name="Varghese N."/>
            <person name="Submissions S."/>
        </authorList>
    </citation>
    <scope>NUCLEOTIDE SEQUENCE [LARGE SCALE GENOMIC DNA]</scope>
    <source>
        <strain evidence="11">CGMCC 1.10824</strain>
    </source>
</reference>
<dbReference type="GO" id="GO:0042597">
    <property type="term" value="C:periplasmic space"/>
    <property type="evidence" value="ECO:0007669"/>
    <property type="project" value="TreeGrafter"/>
</dbReference>
<organism evidence="10 11">
    <name type="scientific">Pseudidiomarina indica</name>
    <dbReference type="NCBI Taxonomy" id="1159017"/>
    <lineage>
        <taxon>Bacteria</taxon>
        <taxon>Pseudomonadati</taxon>
        <taxon>Pseudomonadota</taxon>
        <taxon>Gammaproteobacteria</taxon>
        <taxon>Alteromonadales</taxon>
        <taxon>Idiomarinaceae</taxon>
        <taxon>Pseudidiomarina</taxon>
    </lineage>
</organism>
<comment type="catalytic activity">
    <reaction evidence="6">
        <text>a sn-glycero-3-phosphodiester + H2O = an alcohol + sn-glycerol 3-phosphate + H(+)</text>
        <dbReference type="Rhea" id="RHEA:12969"/>
        <dbReference type="ChEBI" id="CHEBI:15377"/>
        <dbReference type="ChEBI" id="CHEBI:15378"/>
        <dbReference type="ChEBI" id="CHEBI:30879"/>
        <dbReference type="ChEBI" id="CHEBI:57597"/>
        <dbReference type="ChEBI" id="CHEBI:83408"/>
        <dbReference type="EC" id="3.1.4.46"/>
    </reaction>
</comment>
<gene>
    <name evidence="10" type="ORF">SAMN02927930_01375</name>
</gene>
<dbReference type="PANTHER" id="PTHR43620:SF7">
    <property type="entry name" value="GLYCEROPHOSPHODIESTER PHOSPHODIESTERASE GDPD5-RELATED"/>
    <property type="match status" value="1"/>
</dbReference>
<keyword evidence="3 8" id="KW-0732">Signal</keyword>
<protein>
    <recommendedName>
        <fullName evidence="2">glycerophosphodiester phosphodiesterase</fullName>
        <ecNumber evidence="2">3.1.4.46</ecNumber>
    </recommendedName>
</protein>
<proteinExistence type="inferred from homology"/>
<dbReference type="EC" id="3.1.4.46" evidence="2"/>
<feature type="signal peptide" evidence="8">
    <location>
        <begin position="1"/>
        <end position="22"/>
    </location>
</feature>
<dbReference type="GO" id="GO:0008889">
    <property type="term" value="F:glycerophosphodiester phosphodiesterase activity"/>
    <property type="evidence" value="ECO:0007669"/>
    <property type="project" value="UniProtKB-EC"/>
</dbReference>
<feature type="chain" id="PRO_5011500404" description="glycerophosphodiester phosphodiesterase" evidence="8">
    <location>
        <begin position="23"/>
        <end position="402"/>
    </location>
</feature>
<dbReference type="Gene3D" id="3.20.20.190">
    <property type="entry name" value="Phosphatidylinositol (PI) phosphodiesterase"/>
    <property type="match status" value="1"/>
</dbReference>
<dbReference type="GO" id="GO:0006071">
    <property type="term" value="P:glycerol metabolic process"/>
    <property type="evidence" value="ECO:0007669"/>
    <property type="project" value="UniProtKB-KW"/>
</dbReference>